<evidence type="ECO:0000313" key="3">
    <source>
        <dbReference type="Proteomes" id="UP000241986"/>
    </source>
</evidence>
<keyword evidence="1" id="KW-0812">Transmembrane</keyword>
<name>A0A2T4MZA0_AERVE</name>
<evidence type="ECO:0000313" key="2">
    <source>
        <dbReference type="EMBL" id="PTH79920.1"/>
    </source>
</evidence>
<evidence type="ECO:0000256" key="1">
    <source>
        <dbReference type="SAM" id="Phobius"/>
    </source>
</evidence>
<dbReference type="AlphaFoldDB" id="A0A2T4MZA0"/>
<comment type="caution">
    <text evidence="2">The sequence shown here is derived from an EMBL/GenBank/DDBJ whole genome shotgun (WGS) entry which is preliminary data.</text>
</comment>
<keyword evidence="1" id="KW-0472">Membrane</keyword>
<protein>
    <submittedName>
        <fullName evidence="2">Uncharacterized protein</fullName>
    </submittedName>
</protein>
<dbReference type="EMBL" id="PZKL01000038">
    <property type="protein sequence ID" value="PTH79920.1"/>
    <property type="molecule type" value="Genomic_DNA"/>
</dbReference>
<organism evidence="2 3">
    <name type="scientific">Aeromonas veronii</name>
    <dbReference type="NCBI Taxonomy" id="654"/>
    <lineage>
        <taxon>Bacteria</taxon>
        <taxon>Pseudomonadati</taxon>
        <taxon>Pseudomonadota</taxon>
        <taxon>Gammaproteobacteria</taxon>
        <taxon>Aeromonadales</taxon>
        <taxon>Aeromonadaceae</taxon>
        <taxon>Aeromonas</taxon>
    </lineage>
</organism>
<dbReference type="RefSeq" id="WP_107684089.1">
    <property type="nucleotide sequence ID" value="NZ_PZKL01000038.1"/>
</dbReference>
<feature type="transmembrane region" description="Helical" evidence="1">
    <location>
        <begin position="65"/>
        <end position="85"/>
    </location>
</feature>
<proteinExistence type="predicted"/>
<sequence length="90" mass="9982">MTSRNAICIEDESRAVDDCPGSSKNVSKMLLGIFLLVMANLTVFICEYTNLIFSSKQTYDLAMQASMILFSLGVYVFIKSGIAILEARKM</sequence>
<reference evidence="2 3" key="1">
    <citation type="submission" date="2018-03" db="EMBL/GenBank/DDBJ databases">
        <title>Aeromonas veronii whole genome sequencing and analysis.</title>
        <authorList>
            <person name="Xie H."/>
            <person name="Liu T."/>
            <person name="Wang K."/>
        </authorList>
    </citation>
    <scope>NUCLEOTIDE SEQUENCE [LARGE SCALE GENOMIC DNA]</scope>
    <source>
        <strain evidence="2 3">XH.VA.1</strain>
    </source>
</reference>
<accession>A0A2T4MZA0</accession>
<keyword evidence="1" id="KW-1133">Transmembrane helix</keyword>
<feature type="transmembrane region" description="Helical" evidence="1">
    <location>
        <begin position="30"/>
        <end position="53"/>
    </location>
</feature>
<dbReference type="Proteomes" id="UP000241986">
    <property type="component" value="Unassembled WGS sequence"/>
</dbReference>
<gene>
    <name evidence="2" type="ORF">DAA48_16790</name>
</gene>